<proteinExistence type="predicted"/>
<dbReference type="Pfam" id="PF16463">
    <property type="entry name" value="Phage_TTP_13"/>
    <property type="match status" value="1"/>
</dbReference>
<organism evidence="1 2">
    <name type="scientific">Aeromonas caviae</name>
    <name type="common">Aeromonas punctata</name>
    <dbReference type="NCBI Taxonomy" id="648"/>
    <lineage>
        <taxon>Bacteria</taxon>
        <taxon>Pseudomonadati</taxon>
        <taxon>Pseudomonadota</taxon>
        <taxon>Gammaproteobacteria</taxon>
        <taxon>Aeromonadales</taxon>
        <taxon>Aeromonadaceae</taxon>
        <taxon>Aeromonas</taxon>
    </lineage>
</organism>
<dbReference type="AlphaFoldDB" id="A0AA42R4C2"/>
<gene>
    <name evidence="1" type="ORF">N5I20_00515</name>
</gene>
<comment type="caution">
    <text evidence="1">The sequence shown here is derived from an EMBL/GenBank/DDBJ whole genome shotgun (WGS) entry which is preliminary data.</text>
</comment>
<evidence type="ECO:0000313" key="1">
    <source>
        <dbReference type="EMBL" id="MDH1503542.1"/>
    </source>
</evidence>
<evidence type="ECO:0008006" key="3">
    <source>
        <dbReference type="Google" id="ProtNLM"/>
    </source>
</evidence>
<dbReference type="InterPro" id="IPR032493">
    <property type="entry name" value="Phage_TTP_13"/>
</dbReference>
<dbReference type="RefSeq" id="WP_279982522.1">
    <property type="nucleotide sequence ID" value="NZ_JAOCIZ010000001.1"/>
</dbReference>
<sequence>MTTPASPQDAVLGAGTLTFFKEKGAATAFQQVPGTISIGQVGEKTPTLEQTTLEDTSKRYIAGLFDGPDKELKGKAYDADEGQQAFFTAARARKIVIIQHEWPDKVTAEYEVVLLGYMRDETGGDKTIDWVVPCKQNGQVTWGKKVGA</sequence>
<dbReference type="EMBL" id="JAOCIZ010000001">
    <property type="protein sequence ID" value="MDH1503542.1"/>
    <property type="molecule type" value="Genomic_DNA"/>
</dbReference>
<dbReference type="Gene3D" id="4.10.410.40">
    <property type="match status" value="1"/>
</dbReference>
<protein>
    <recommendedName>
        <fullName evidence="3">Phage tail protein</fullName>
    </recommendedName>
</protein>
<accession>A0AA42R4C2</accession>
<dbReference type="Proteomes" id="UP001161704">
    <property type="component" value="Unassembled WGS sequence"/>
</dbReference>
<evidence type="ECO:0000313" key="2">
    <source>
        <dbReference type="Proteomes" id="UP001161704"/>
    </source>
</evidence>
<name>A0AA42R4C2_AERCA</name>
<reference evidence="1" key="1">
    <citation type="submission" date="2022-09" db="EMBL/GenBank/DDBJ databases">
        <title>Intensive care unit water sources are persistently colonized with multi-drug resistant bacteria and are the site of extensive horizontal gene transfer of antibiotic resistance genes.</title>
        <authorList>
            <person name="Diorio-Toth L."/>
        </authorList>
    </citation>
    <scope>NUCLEOTIDE SEQUENCE</scope>
    <source>
        <strain evidence="1">GD03710</strain>
    </source>
</reference>